<dbReference type="Pfam" id="PF01266">
    <property type="entry name" value="DAO"/>
    <property type="match status" value="1"/>
</dbReference>
<dbReference type="GO" id="GO:0003884">
    <property type="term" value="F:D-amino-acid oxidase activity"/>
    <property type="evidence" value="ECO:0007669"/>
    <property type="project" value="UniProtKB-EC"/>
</dbReference>
<gene>
    <name evidence="10" type="ORF">DXX93_19985</name>
</gene>
<name>A0A3E0TVX6_9GAMM</name>
<evidence type="ECO:0000313" key="11">
    <source>
        <dbReference type="Proteomes" id="UP000256478"/>
    </source>
</evidence>
<sequence>MANIAIVGAGLLGRLMAWQLSLACNEHNNAHQISLYDQDAIDGQQSAAYTAAGLLTPYGESLSCEPELVAMGEAALAMWPELLGELTSPVDFQAHGSICVSHRADQGDYERFTRHISLQYPQAQLQLLSKSELAKQAPALAERFENGAYLQGEGCIDNHQLLNALASALKANDTVNWHEQTQVLAVSPFQVRTDSGTKQFDLVIDCRGIGASAIHSRASANADTNIEDQGALPMLRPVRGEVIRVYAPEVELSLPVRLMHPRYKLYIAPKANHEYVIGATEIESGATGKVTVQSALELLSALYSLHPGFAEAQIIEQLSHSRPAFADNRPQARSQSGLIQLNGLYRHGYLLAPVMLATGLHLVAQQINTAKSSKSSKSVPPAFFESLYADT</sequence>
<comment type="caution">
    <text evidence="10">The sequence shown here is derived from an EMBL/GenBank/DDBJ whole genome shotgun (WGS) entry which is preliminary data.</text>
</comment>
<dbReference type="GO" id="GO:0071949">
    <property type="term" value="F:FAD binding"/>
    <property type="evidence" value="ECO:0007669"/>
    <property type="project" value="InterPro"/>
</dbReference>
<keyword evidence="5" id="KW-0560">Oxidoreductase</keyword>
<comment type="catalytic activity">
    <reaction evidence="8">
        <text>a D-alpha-amino acid + O2 + H2O = a 2-oxocarboxylate + H2O2 + NH4(+)</text>
        <dbReference type="Rhea" id="RHEA:21816"/>
        <dbReference type="ChEBI" id="CHEBI:15377"/>
        <dbReference type="ChEBI" id="CHEBI:15379"/>
        <dbReference type="ChEBI" id="CHEBI:16240"/>
        <dbReference type="ChEBI" id="CHEBI:28938"/>
        <dbReference type="ChEBI" id="CHEBI:35179"/>
        <dbReference type="ChEBI" id="CHEBI:59871"/>
        <dbReference type="EC" id="1.4.3.3"/>
    </reaction>
    <physiologicalReaction direction="left-to-right" evidence="8">
        <dbReference type="Rhea" id="RHEA:21817"/>
    </physiologicalReaction>
</comment>
<organism evidence="10 11">
    <name type="scientific">Thalassotalea euphylliae</name>
    <dbReference type="NCBI Taxonomy" id="1655234"/>
    <lineage>
        <taxon>Bacteria</taxon>
        <taxon>Pseudomonadati</taxon>
        <taxon>Pseudomonadota</taxon>
        <taxon>Gammaproteobacteria</taxon>
        <taxon>Alteromonadales</taxon>
        <taxon>Colwelliaceae</taxon>
        <taxon>Thalassotalea</taxon>
    </lineage>
</organism>
<dbReference type="GO" id="GO:0046416">
    <property type="term" value="P:D-amino acid metabolic process"/>
    <property type="evidence" value="ECO:0007669"/>
    <property type="project" value="InterPro"/>
</dbReference>
<protein>
    <recommendedName>
        <fullName evidence="7">D-amino-acid oxidase</fullName>
        <ecNumber evidence="6">1.4.3.3</ecNumber>
    </recommendedName>
</protein>
<dbReference type="OrthoDB" id="9790035at2"/>
<reference evidence="10 11" key="1">
    <citation type="submission" date="2018-08" db="EMBL/GenBank/DDBJ databases">
        <title>Thalassotalea euphylliae genome.</title>
        <authorList>
            <person name="Summers S."/>
            <person name="Rice S.A."/>
            <person name="Freckelton M.L."/>
            <person name="Nedved B.T."/>
            <person name="Hadfield M.G."/>
        </authorList>
    </citation>
    <scope>NUCLEOTIDE SEQUENCE [LARGE SCALE GENOMIC DNA]</scope>
    <source>
        <strain evidence="10 11">H1</strain>
    </source>
</reference>
<evidence type="ECO:0000256" key="3">
    <source>
        <dbReference type="ARBA" id="ARBA00022630"/>
    </source>
</evidence>
<keyword evidence="4" id="KW-0274">FAD</keyword>
<comment type="cofactor">
    <cofactor evidence="1">
        <name>FAD</name>
        <dbReference type="ChEBI" id="CHEBI:57692"/>
    </cofactor>
</comment>
<dbReference type="RefSeq" id="WP_116009650.1">
    <property type="nucleotide sequence ID" value="NZ_QUOU01000001.1"/>
</dbReference>
<dbReference type="EMBL" id="QUOU01000001">
    <property type="protein sequence ID" value="REL28619.1"/>
    <property type="molecule type" value="Genomic_DNA"/>
</dbReference>
<keyword evidence="3" id="KW-0285">Flavoprotein</keyword>
<dbReference type="EC" id="1.4.3.3" evidence="6"/>
<accession>A0A3E0TVX6</accession>
<dbReference type="Gene3D" id="3.50.50.60">
    <property type="entry name" value="FAD/NAD(P)-binding domain"/>
    <property type="match status" value="1"/>
</dbReference>
<dbReference type="PANTHER" id="PTHR11530:SF11">
    <property type="entry name" value="D-ASPARTATE OXIDASE"/>
    <property type="match status" value="1"/>
</dbReference>
<evidence type="ECO:0000256" key="7">
    <source>
        <dbReference type="ARBA" id="ARBA00039751"/>
    </source>
</evidence>
<evidence type="ECO:0000256" key="2">
    <source>
        <dbReference type="ARBA" id="ARBA00006730"/>
    </source>
</evidence>
<dbReference type="SUPFAM" id="SSF51905">
    <property type="entry name" value="FAD/NAD(P)-binding domain"/>
    <property type="match status" value="1"/>
</dbReference>
<comment type="similarity">
    <text evidence="2">Belongs to the DAMOX/DASOX family.</text>
</comment>
<dbReference type="AlphaFoldDB" id="A0A3E0TVX6"/>
<evidence type="ECO:0000256" key="4">
    <source>
        <dbReference type="ARBA" id="ARBA00022827"/>
    </source>
</evidence>
<evidence type="ECO:0000256" key="8">
    <source>
        <dbReference type="ARBA" id="ARBA00049547"/>
    </source>
</evidence>
<evidence type="ECO:0000259" key="9">
    <source>
        <dbReference type="Pfam" id="PF01266"/>
    </source>
</evidence>
<evidence type="ECO:0000256" key="5">
    <source>
        <dbReference type="ARBA" id="ARBA00023002"/>
    </source>
</evidence>
<evidence type="ECO:0000256" key="6">
    <source>
        <dbReference type="ARBA" id="ARBA00039101"/>
    </source>
</evidence>
<dbReference type="InterPro" id="IPR036188">
    <property type="entry name" value="FAD/NAD-bd_sf"/>
</dbReference>
<evidence type="ECO:0000256" key="1">
    <source>
        <dbReference type="ARBA" id="ARBA00001974"/>
    </source>
</evidence>
<feature type="domain" description="FAD dependent oxidoreductase" evidence="9">
    <location>
        <begin position="4"/>
        <end position="354"/>
    </location>
</feature>
<dbReference type="SUPFAM" id="SSF54373">
    <property type="entry name" value="FAD-linked reductases, C-terminal domain"/>
    <property type="match status" value="1"/>
</dbReference>
<dbReference type="Proteomes" id="UP000256478">
    <property type="component" value="Unassembled WGS sequence"/>
</dbReference>
<dbReference type="InterPro" id="IPR006076">
    <property type="entry name" value="FAD-dep_OxRdtase"/>
</dbReference>
<proteinExistence type="inferred from homology"/>
<evidence type="ECO:0000313" key="10">
    <source>
        <dbReference type="EMBL" id="REL28619.1"/>
    </source>
</evidence>
<dbReference type="PANTHER" id="PTHR11530">
    <property type="entry name" value="D-AMINO ACID OXIDASE"/>
    <property type="match status" value="1"/>
</dbReference>
<dbReference type="InterPro" id="IPR023209">
    <property type="entry name" value="DAO"/>
</dbReference>
<dbReference type="Gene3D" id="3.30.9.10">
    <property type="entry name" value="D-Amino Acid Oxidase, subunit A, domain 2"/>
    <property type="match status" value="1"/>
</dbReference>